<keyword evidence="2" id="KW-1185">Reference proteome</keyword>
<accession>A0A0K0F7Y5</accession>
<reference evidence="3" key="2">
    <citation type="submission" date="2015-08" db="UniProtKB">
        <authorList>
            <consortium name="WormBaseParasite"/>
        </authorList>
    </citation>
    <scope>IDENTIFICATION</scope>
</reference>
<evidence type="ECO:0000256" key="1">
    <source>
        <dbReference type="SAM" id="SignalP"/>
    </source>
</evidence>
<organism evidence="2 3">
    <name type="scientific">Strongyloides venezuelensis</name>
    <name type="common">Threadworm</name>
    <dbReference type="NCBI Taxonomy" id="75913"/>
    <lineage>
        <taxon>Eukaryota</taxon>
        <taxon>Metazoa</taxon>
        <taxon>Ecdysozoa</taxon>
        <taxon>Nematoda</taxon>
        <taxon>Chromadorea</taxon>
        <taxon>Rhabditida</taxon>
        <taxon>Tylenchina</taxon>
        <taxon>Panagrolaimomorpha</taxon>
        <taxon>Strongyloidoidea</taxon>
        <taxon>Strongyloididae</taxon>
        <taxon>Strongyloides</taxon>
    </lineage>
</organism>
<proteinExistence type="predicted"/>
<dbReference type="AlphaFoldDB" id="A0A0K0F7Y5"/>
<feature type="signal peptide" evidence="1">
    <location>
        <begin position="1"/>
        <end position="23"/>
    </location>
</feature>
<keyword evidence="1" id="KW-0732">Signal</keyword>
<feature type="chain" id="PRO_5005329294" evidence="1">
    <location>
        <begin position="24"/>
        <end position="277"/>
    </location>
</feature>
<protein>
    <submittedName>
        <fullName evidence="3">Uncharacterized protein</fullName>
    </submittedName>
</protein>
<evidence type="ECO:0000313" key="2">
    <source>
        <dbReference type="Proteomes" id="UP000035680"/>
    </source>
</evidence>
<evidence type="ECO:0000313" key="3">
    <source>
        <dbReference type="WBParaSite" id="SVE_0493300.1"/>
    </source>
</evidence>
<sequence>MGLFYHIFYFFVFLSSSIKYANCKGLFLQPIVAENNYGSGKGFSYHLSLKEMLENCVAKIKVSGTLDSDYALLMNNSLTEGRLDIIILLLQEKAKKFCTRFEENILSDFLKDIISATQTMSKYFKESIVTGIKNNVLNVLKDVLTKDDYKEFESELYKVKKLYNSAKLDNYYKNFYGKNHKLIDSLIYDNVDKKKISKLIKEFENKLEKDPRQDELRQFIINLYSIKHGKFEKNDISENDTSNEETEYFTTKKYNNENNEKEKNIDIIRISNSLRLE</sequence>
<dbReference type="Proteomes" id="UP000035680">
    <property type="component" value="Unassembled WGS sequence"/>
</dbReference>
<reference evidence="2" key="1">
    <citation type="submission" date="2014-07" db="EMBL/GenBank/DDBJ databases">
        <authorList>
            <person name="Martin A.A"/>
            <person name="De Silva N."/>
        </authorList>
    </citation>
    <scope>NUCLEOTIDE SEQUENCE</scope>
</reference>
<name>A0A0K0F7Y5_STRVS</name>
<dbReference type="WBParaSite" id="SVE_0493300.1">
    <property type="protein sequence ID" value="SVE_0493300.1"/>
    <property type="gene ID" value="SVE_0493300"/>
</dbReference>